<feature type="domain" description="Glycosyltransferase 2-like" evidence="1">
    <location>
        <begin position="327"/>
        <end position="455"/>
    </location>
</feature>
<dbReference type="Pfam" id="PF00535">
    <property type="entry name" value="Glycos_transf_2"/>
    <property type="match status" value="1"/>
</dbReference>
<protein>
    <recommendedName>
        <fullName evidence="1">Glycosyltransferase 2-like domain-containing protein</fullName>
    </recommendedName>
</protein>
<dbReference type="SUPFAM" id="SSF53448">
    <property type="entry name" value="Nucleotide-diphospho-sugar transferases"/>
    <property type="match status" value="1"/>
</dbReference>
<dbReference type="CDD" id="cd00761">
    <property type="entry name" value="Glyco_tranf_GTA_type"/>
    <property type="match status" value="1"/>
</dbReference>
<reference evidence="2" key="1">
    <citation type="journal article" date="2020" name="Nature">
        <title>Giant virus diversity and host interactions through global metagenomics.</title>
        <authorList>
            <person name="Schulz F."/>
            <person name="Roux S."/>
            <person name="Paez-Espino D."/>
            <person name="Jungbluth S."/>
            <person name="Walsh D.A."/>
            <person name="Denef V.J."/>
            <person name="McMahon K.D."/>
            <person name="Konstantinidis K.T."/>
            <person name="Eloe-Fadrosh E.A."/>
            <person name="Kyrpides N.C."/>
            <person name="Woyke T."/>
        </authorList>
    </citation>
    <scope>NUCLEOTIDE SEQUENCE</scope>
    <source>
        <strain evidence="2">GVMAG-S-1101171-110</strain>
    </source>
</reference>
<dbReference type="InterPro" id="IPR001173">
    <property type="entry name" value="Glyco_trans_2-like"/>
</dbReference>
<organism evidence="2">
    <name type="scientific">viral metagenome</name>
    <dbReference type="NCBI Taxonomy" id="1070528"/>
    <lineage>
        <taxon>unclassified sequences</taxon>
        <taxon>metagenomes</taxon>
        <taxon>organismal metagenomes</taxon>
    </lineage>
</organism>
<name>A0A6C0K345_9ZZZZ</name>
<sequence length="568" mass="63521">MKRVVFLWNQSNTYGLSQDAALIEHAMKSSGGTYEFIKLDPLQPPTNADIVIHLEIPHAAWIPWAPVNIWMVNPEWCSPNWLPQASLFSQVWLKEESRMPEFKDHCNAVHIPWAVRGPLKPIERSTLGLRQALWVLGASQNKHAAARAILPLWPADFPLTVTTTLEEADLSGVVLPPSVTVKRGFLEAAELEELNLNSATHVAISAAEGFGYTAAQAEYRSAAVIVNTLPVYEEYYRGKPYVGFLETPVSKSNTSHLGYMADFSGVTTEAIKEALQAIPYGEQEVQVAEQRLTTFVATVGKHISEAVQVSHKKMPPSISPDLCPPISVLTLTYNRRNFIDLAFLNMMVTDYPRSKIQWVIVEDSDDPLKSASDKIVAFKEKNPTIEVTYVPMTKKRSIGYKRNKAVKAAKHAICVNMDDDDVYPETSFRRRVAWLLAHPEARVVGCTMIAMYDLNLGISAVNTPPWALKQSQRVSEASFCFYREFAEDITFPDVQQSEGESFVDKCNEKSNKLFLEIPPQQILVALNHGTNTSGRVIAGRGQTGCFWGWDQRFIMWLHGLIGVQVEAT</sequence>
<evidence type="ECO:0000313" key="2">
    <source>
        <dbReference type="EMBL" id="QHU12149.1"/>
    </source>
</evidence>
<accession>A0A6C0K345</accession>
<dbReference type="AlphaFoldDB" id="A0A6C0K345"/>
<evidence type="ECO:0000259" key="1">
    <source>
        <dbReference type="Pfam" id="PF00535"/>
    </source>
</evidence>
<dbReference type="EMBL" id="MN740798">
    <property type="protein sequence ID" value="QHU12149.1"/>
    <property type="molecule type" value="Genomic_DNA"/>
</dbReference>
<dbReference type="InterPro" id="IPR029044">
    <property type="entry name" value="Nucleotide-diphossugar_trans"/>
</dbReference>
<dbReference type="Gene3D" id="3.90.550.10">
    <property type="entry name" value="Spore Coat Polysaccharide Biosynthesis Protein SpsA, Chain A"/>
    <property type="match status" value="1"/>
</dbReference>
<proteinExistence type="predicted"/>